<proteinExistence type="predicted"/>
<reference evidence="2 3" key="1">
    <citation type="journal article" date="2019" name="Int. J. Syst. Evol. Microbiol.">
        <title>The Global Catalogue of Microorganisms (GCM) 10K type strain sequencing project: providing services to taxonomists for standard genome sequencing and annotation.</title>
        <authorList>
            <consortium name="The Broad Institute Genomics Platform"/>
            <consortium name="The Broad Institute Genome Sequencing Center for Infectious Disease"/>
            <person name="Wu L."/>
            <person name="Ma J."/>
        </authorList>
    </citation>
    <scope>NUCLEOTIDE SEQUENCE [LARGE SCALE GENOMIC DNA]</scope>
    <source>
        <strain evidence="2 3">JCM 4805</strain>
    </source>
</reference>
<evidence type="ECO:0000256" key="1">
    <source>
        <dbReference type="SAM" id="MobiDB-lite"/>
    </source>
</evidence>
<protein>
    <recommendedName>
        <fullName evidence="4">MarR family transcriptional regulator</fullName>
    </recommendedName>
</protein>
<organism evidence="2 3">
    <name type="scientific">Streptomyces olivaceiscleroticus</name>
    <dbReference type="NCBI Taxonomy" id="68245"/>
    <lineage>
        <taxon>Bacteria</taxon>
        <taxon>Bacillati</taxon>
        <taxon>Actinomycetota</taxon>
        <taxon>Actinomycetes</taxon>
        <taxon>Kitasatosporales</taxon>
        <taxon>Streptomycetaceae</taxon>
        <taxon>Streptomyces</taxon>
    </lineage>
</organism>
<gene>
    <name evidence="2" type="ORF">GCM10010361_33910</name>
</gene>
<dbReference type="EMBL" id="BAAABY010000023">
    <property type="protein sequence ID" value="GAA0466928.1"/>
    <property type="molecule type" value="Genomic_DNA"/>
</dbReference>
<keyword evidence="3" id="KW-1185">Reference proteome</keyword>
<accession>A0ABN1A3X8</accession>
<dbReference type="RefSeq" id="WP_346095766.1">
    <property type="nucleotide sequence ID" value="NZ_BAAABY010000023.1"/>
</dbReference>
<evidence type="ECO:0008006" key="4">
    <source>
        <dbReference type="Google" id="ProtNLM"/>
    </source>
</evidence>
<name>A0ABN1A3X8_9ACTN</name>
<sequence length="354" mass="38214">MRLSTPRTAARRTWTVELQPRPEGPALACPQCIPLPRPLPAGTARATALAHLARHARESTLPAHLRTCQCQARGCRWHTRHRGCAGTVQLVLTRDRGGRRWRLTDACTACAAATERAAVVPDTLPAAPSPTSPHRRPPHLDPCRREEQAHARVREMLTYLGAALPRFCSPTARLLALQCALRANRCGQVHLPGGLLRGMRLAGHAASWHELTHANWLAGPSPRTARGGVAVQLLDAAVRAQAPGRAQRARASHWALQPTHLATTHDAPPALQLTALALASHTTTASGRAEISRLTRMCGLSPGHLQDLLDRLLRLGLLTAWSRDLDNGEELNWQLPSAAGHVGAGSSSTRTQRA</sequence>
<dbReference type="Proteomes" id="UP001500909">
    <property type="component" value="Unassembled WGS sequence"/>
</dbReference>
<comment type="caution">
    <text evidence="2">The sequence shown here is derived from an EMBL/GenBank/DDBJ whole genome shotgun (WGS) entry which is preliminary data.</text>
</comment>
<evidence type="ECO:0000313" key="3">
    <source>
        <dbReference type="Proteomes" id="UP001500909"/>
    </source>
</evidence>
<evidence type="ECO:0000313" key="2">
    <source>
        <dbReference type="EMBL" id="GAA0466928.1"/>
    </source>
</evidence>
<feature type="region of interest" description="Disordered" evidence="1">
    <location>
        <begin position="123"/>
        <end position="142"/>
    </location>
</feature>